<keyword evidence="2" id="KW-1185">Reference proteome</keyword>
<dbReference type="EMBL" id="JBHUDP010000018">
    <property type="protein sequence ID" value="MFD1687608.1"/>
    <property type="molecule type" value="Genomic_DNA"/>
</dbReference>
<name>A0ABD6E011_9EURY</name>
<evidence type="ECO:0000313" key="2">
    <source>
        <dbReference type="Proteomes" id="UP001597092"/>
    </source>
</evidence>
<dbReference type="Gene3D" id="2.60.120.380">
    <property type="match status" value="1"/>
</dbReference>
<comment type="caution">
    <text evidence="1">The sequence shown here is derived from an EMBL/GenBank/DDBJ whole genome shotgun (WGS) entry which is preliminary data.</text>
</comment>
<proteinExistence type="predicted"/>
<evidence type="ECO:0000313" key="1">
    <source>
        <dbReference type="EMBL" id="MFD1687608.1"/>
    </source>
</evidence>
<accession>A0ABD6E011</accession>
<reference evidence="1 2" key="1">
    <citation type="journal article" date="2019" name="Int. J. Syst. Evol. Microbiol.">
        <title>The Global Catalogue of Microorganisms (GCM) 10K type strain sequencing project: providing services to taxonomists for standard genome sequencing and annotation.</title>
        <authorList>
            <consortium name="The Broad Institute Genomics Platform"/>
            <consortium name="The Broad Institute Genome Sequencing Center for Infectious Disease"/>
            <person name="Wu L."/>
            <person name="Ma J."/>
        </authorList>
    </citation>
    <scope>NUCLEOTIDE SEQUENCE [LARGE SCALE GENOMIC DNA]</scope>
    <source>
        <strain evidence="1 2">CGMCC 1.10387</strain>
    </source>
</reference>
<dbReference type="RefSeq" id="WP_256309001.1">
    <property type="nucleotide sequence ID" value="NZ_JANHAW010000003.1"/>
</dbReference>
<dbReference type="PROSITE" id="PS51257">
    <property type="entry name" value="PROKAR_LIPOPROTEIN"/>
    <property type="match status" value="1"/>
</dbReference>
<protein>
    <submittedName>
        <fullName evidence="1">Uncharacterized protein</fullName>
    </submittedName>
</protein>
<sequence>MNRRTYLGTVVGITTTTTVSGCLQGDAVLHETQISATSPTKEWEVELEEGNQMRLEVNKTDDGPATVTGYVHQAATDEEVVATAASSGHETFEVPATGTYLVSIEVNGATAEIILRDMN</sequence>
<dbReference type="AlphaFoldDB" id="A0ABD6E011"/>
<dbReference type="Proteomes" id="UP001597092">
    <property type="component" value="Unassembled WGS sequence"/>
</dbReference>
<gene>
    <name evidence="1" type="ORF">ACFSAS_18670</name>
</gene>
<organism evidence="1 2">
    <name type="scientific">Halobellus litoreus</name>
    <dbReference type="NCBI Taxonomy" id="755310"/>
    <lineage>
        <taxon>Archaea</taxon>
        <taxon>Methanobacteriati</taxon>
        <taxon>Methanobacteriota</taxon>
        <taxon>Stenosarchaea group</taxon>
        <taxon>Halobacteria</taxon>
        <taxon>Halobacteriales</taxon>
        <taxon>Haloferacaceae</taxon>
        <taxon>Halobellus</taxon>
    </lineage>
</organism>